<comment type="caution">
    <text evidence="2">The sequence shown here is derived from an EMBL/GenBank/DDBJ whole genome shotgun (WGS) entry which is preliminary data.</text>
</comment>
<organism evidence="2 3">
    <name type="scientific">Streptomyces argenteolus</name>
    <dbReference type="NCBI Taxonomy" id="67274"/>
    <lineage>
        <taxon>Bacteria</taxon>
        <taxon>Bacillati</taxon>
        <taxon>Actinomycetota</taxon>
        <taxon>Actinomycetes</taxon>
        <taxon>Kitasatosporales</taxon>
        <taxon>Streptomycetaceae</taxon>
        <taxon>Streptomyces</taxon>
    </lineage>
</organism>
<proteinExistence type="predicted"/>
<dbReference type="RefSeq" id="WP_387897717.1">
    <property type="nucleotide sequence ID" value="NZ_JBIBEG010000001.1"/>
</dbReference>
<dbReference type="EMBL" id="JBIBEG010000001">
    <property type="protein sequence ID" value="MFF5894564.1"/>
    <property type="molecule type" value="Genomic_DNA"/>
</dbReference>
<evidence type="ECO:0000256" key="1">
    <source>
        <dbReference type="SAM" id="MobiDB-lite"/>
    </source>
</evidence>
<protein>
    <submittedName>
        <fullName evidence="2">Uncharacterized protein</fullName>
    </submittedName>
</protein>
<sequence>MSEAGEGPRPHTEGAAGPPVPVGRGGPTARGYAVLVPAAALGGGFRSRSLRGGLTQVVGLSPWSGNAPDRGSLSFGGGVVQPLVVLRTGGTTGAAPITALPFGRPLGWRRAVRRPTPIGPEGEGGTAAVPPA</sequence>
<reference evidence="2 3" key="1">
    <citation type="submission" date="2024-10" db="EMBL/GenBank/DDBJ databases">
        <title>The Natural Products Discovery Center: Release of the First 8490 Sequenced Strains for Exploring Actinobacteria Biosynthetic Diversity.</title>
        <authorList>
            <person name="Kalkreuter E."/>
            <person name="Kautsar S.A."/>
            <person name="Yang D."/>
            <person name="Bader C.D."/>
            <person name="Teijaro C.N."/>
            <person name="Fluegel L."/>
            <person name="Davis C.M."/>
            <person name="Simpson J.R."/>
            <person name="Lauterbach L."/>
            <person name="Steele A.D."/>
            <person name="Gui C."/>
            <person name="Meng S."/>
            <person name="Li G."/>
            <person name="Viehrig K."/>
            <person name="Ye F."/>
            <person name="Su P."/>
            <person name="Kiefer A.F."/>
            <person name="Nichols A."/>
            <person name="Cepeda A.J."/>
            <person name="Yan W."/>
            <person name="Fan B."/>
            <person name="Jiang Y."/>
            <person name="Adhikari A."/>
            <person name="Zheng C.-J."/>
            <person name="Schuster L."/>
            <person name="Cowan T.M."/>
            <person name="Smanski M.J."/>
            <person name="Chevrette M.G."/>
            <person name="De Carvalho L.P.S."/>
            <person name="Shen B."/>
        </authorList>
    </citation>
    <scope>NUCLEOTIDE SEQUENCE [LARGE SCALE GENOMIC DNA]</scope>
    <source>
        <strain evidence="2 3">NPDC012540</strain>
    </source>
</reference>
<accession>A0ABW6WYE3</accession>
<evidence type="ECO:0000313" key="3">
    <source>
        <dbReference type="Proteomes" id="UP001602322"/>
    </source>
</evidence>
<name>A0ABW6WYE3_9ACTN</name>
<feature type="compositionally biased region" description="Basic and acidic residues" evidence="1">
    <location>
        <begin position="1"/>
        <end position="12"/>
    </location>
</feature>
<evidence type="ECO:0000313" key="2">
    <source>
        <dbReference type="EMBL" id="MFF5894564.1"/>
    </source>
</evidence>
<gene>
    <name evidence="2" type="ORF">ACFY8O_01435</name>
</gene>
<dbReference type="Proteomes" id="UP001602322">
    <property type="component" value="Unassembled WGS sequence"/>
</dbReference>
<keyword evidence="3" id="KW-1185">Reference proteome</keyword>
<feature type="region of interest" description="Disordered" evidence="1">
    <location>
        <begin position="1"/>
        <end position="28"/>
    </location>
</feature>